<proteinExistence type="predicted"/>
<keyword evidence="2" id="KW-0255">Endonuclease</keyword>
<evidence type="ECO:0000259" key="1">
    <source>
        <dbReference type="Pfam" id="PF13391"/>
    </source>
</evidence>
<keyword evidence="2" id="KW-0378">Hydrolase</keyword>
<dbReference type="InterPro" id="IPR003615">
    <property type="entry name" value="HNH_nuc"/>
</dbReference>
<comment type="caution">
    <text evidence="2">The sequence shown here is derived from an EMBL/GenBank/DDBJ whole genome shotgun (WGS) entry which is preliminary data.</text>
</comment>
<evidence type="ECO:0000313" key="2">
    <source>
        <dbReference type="EMBL" id="NKY35334.1"/>
    </source>
</evidence>
<name>A0A846XNQ9_9NOCA</name>
<dbReference type="AlphaFoldDB" id="A0A846XNQ9"/>
<reference evidence="2 3" key="1">
    <citation type="submission" date="2020-04" db="EMBL/GenBank/DDBJ databases">
        <title>MicrobeNet Type strains.</title>
        <authorList>
            <person name="Nicholson A.C."/>
        </authorList>
    </citation>
    <scope>NUCLEOTIDE SEQUENCE [LARGE SCALE GENOMIC DNA]</scope>
    <source>
        <strain evidence="2 3">DSM 45078</strain>
    </source>
</reference>
<organism evidence="2 3">
    <name type="scientific">Nocardia speluncae</name>
    <dbReference type="NCBI Taxonomy" id="419477"/>
    <lineage>
        <taxon>Bacteria</taxon>
        <taxon>Bacillati</taxon>
        <taxon>Actinomycetota</taxon>
        <taxon>Actinomycetes</taxon>
        <taxon>Mycobacteriales</taxon>
        <taxon>Nocardiaceae</taxon>
        <taxon>Nocardia</taxon>
    </lineage>
</organism>
<dbReference type="Proteomes" id="UP000565715">
    <property type="component" value="Unassembled WGS sequence"/>
</dbReference>
<dbReference type="GO" id="GO:0004519">
    <property type="term" value="F:endonuclease activity"/>
    <property type="evidence" value="ECO:0007669"/>
    <property type="project" value="UniProtKB-KW"/>
</dbReference>
<keyword evidence="3" id="KW-1185">Reference proteome</keyword>
<gene>
    <name evidence="2" type="ORF">HGA13_20005</name>
</gene>
<protein>
    <submittedName>
        <fullName evidence="2">Restriction endonuclease</fullName>
    </submittedName>
</protein>
<dbReference type="RefSeq" id="WP_068042417.1">
    <property type="nucleotide sequence ID" value="NZ_JAAXOO010000005.1"/>
</dbReference>
<keyword evidence="2" id="KW-0540">Nuclease</keyword>
<accession>A0A846XNQ9</accession>
<dbReference type="Pfam" id="PF13391">
    <property type="entry name" value="HNH_2"/>
    <property type="match status" value="1"/>
</dbReference>
<evidence type="ECO:0000313" key="3">
    <source>
        <dbReference type="Proteomes" id="UP000565715"/>
    </source>
</evidence>
<feature type="domain" description="HNH nuclease" evidence="1">
    <location>
        <begin position="186"/>
        <end position="235"/>
    </location>
</feature>
<dbReference type="EMBL" id="JAAXOO010000005">
    <property type="protein sequence ID" value="NKY35334.1"/>
    <property type="molecule type" value="Genomic_DNA"/>
</dbReference>
<sequence>MDLNAESRLRQQIFKHLRDMTQESVTVTREQLWSFDVDGEVYRLIDRSRGIRNPKEMNGTLSIMSDPDSGYEDEELGGSLFAYSYRAGSDASDNTKLRRAIELKLPLILLRKILPGLYYPVFPVYAVDDDRENQRFLIALDEELRSVKNPRQLEPVEKRYAERITKQRIHQPEFRERILLAYQRQCAVCNLKHRELLDAAHIIADTQPHGTATVDNGLSLCKIHHAAYDANFLGISPDFEVKINKDLLEEKDGPMLEHGIQAMHDRPLVIPAKPTDHPSRSRLDERYTEFLAAS</sequence>